<dbReference type="EMBL" id="JAPDDS010000001">
    <property type="protein sequence ID" value="MCW1883140.1"/>
    <property type="molecule type" value="Genomic_DNA"/>
</dbReference>
<evidence type="ECO:0000313" key="3">
    <source>
        <dbReference type="EMBL" id="MCW1883140.1"/>
    </source>
</evidence>
<protein>
    <submittedName>
        <fullName evidence="3">DUF4198 domain-containing protein</fullName>
    </submittedName>
</protein>
<proteinExistence type="predicted"/>
<feature type="chain" id="PRO_5047333253" evidence="2">
    <location>
        <begin position="22"/>
        <end position="290"/>
    </location>
</feature>
<feature type="signal peptide" evidence="2">
    <location>
        <begin position="1"/>
        <end position="21"/>
    </location>
</feature>
<keyword evidence="2" id="KW-0732">Signal</keyword>
<accession>A0ABT3FHV4</accession>
<dbReference type="InterPro" id="IPR019613">
    <property type="entry name" value="DUF4198"/>
</dbReference>
<reference evidence="3 4" key="1">
    <citation type="submission" date="2022-10" db="EMBL/GenBank/DDBJ databases">
        <title>Luteolibacter flavescens strain MCCC 1K03193, whole genome shotgun sequencing project.</title>
        <authorList>
            <person name="Zhao G."/>
            <person name="Shen L."/>
        </authorList>
    </citation>
    <scope>NUCLEOTIDE SEQUENCE [LARGE SCALE GENOMIC DNA]</scope>
    <source>
        <strain evidence="3 4">MCCC 1K03193</strain>
    </source>
</reference>
<sequence>MNKKPILALAALVALSSPALAHRFWIVPSSTVLSGEQPWVTFDAAVSNNLFFPDHVAPAVEAFQATGPDGKEVTLQNGAKGKYRTVFDIALEKEGTYRVGTVREMILATWKEDGETKNFRGSAADFKAAALDGKPELSVTESYSRVETYVTRGEPNKEALKPTGKGLEVVFDQTHPNDLFAGEKSVFTLHLNGKPAAGVKVSIIKGDDRYRSEAGEIAATTNEKGEFEVTWPEAGRFWVNAAVGGGRGPGAGGPPQAGGQKPAGAPAQGGGGGGGGARSGYTAVFEVLPE</sequence>
<gene>
    <name evidence="3" type="ORF">OKA04_00265</name>
</gene>
<dbReference type="Pfam" id="PF10670">
    <property type="entry name" value="DUF4198"/>
    <property type="match status" value="1"/>
</dbReference>
<dbReference type="Proteomes" id="UP001207930">
    <property type="component" value="Unassembled WGS sequence"/>
</dbReference>
<feature type="compositionally biased region" description="Low complexity" evidence="1">
    <location>
        <begin position="257"/>
        <end position="266"/>
    </location>
</feature>
<keyword evidence="4" id="KW-1185">Reference proteome</keyword>
<comment type="caution">
    <text evidence="3">The sequence shown here is derived from an EMBL/GenBank/DDBJ whole genome shotgun (WGS) entry which is preliminary data.</text>
</comment>
<dbReference type="RefSeq" id="WP_264499103.1">
    <property type="nucleotide sequence ID" value="NZ_JAPDDS010000001.1"/>
</dbReference>
<feature type="compositionally biased region" description="Gly residues" evidence="1">
    <location>
        <begin position="243"/>
        <end position="256"/>
    </location>
</feature>
<organism evidence="3 4">
    <name type="scientific">Luteolibacter flavescens</name>
    <dbReference type="NCBI Taxonomy" id="1859460"/>
    <lineage>
        <taxon>Bacteria</taxon>
        <taxon>Pseudomonadati</taxon>
        <taxon>Verrucomicrobiota</taxon>
        <taxon>Verrucomicrobiia</taxon>
        <taxon>Verrucomicrobiales</taxon>
        <taxon>Verrucomicrobiaceae</taxon>
        <taxon>Luteolibacter</taxon>
    </lineage>
</organism>
<feature type="compositionally biased region" description="Gly residues" evidence="1">
    <location>
        <begin position="267"/>
        <end position="278"/>
    </location>
</feature>
<evidence type="ECO:0000313" key="4">
    <source>
        <dbReference type="Proteomes" id="UP001207930"/>
    </source>
</evidence>
<feature type="region of interest" description="Disordered" evidence="1">
    <location>
        <begin position="242"/>
        <end position="281"/>
    </location>
</feature>
<evidence type="ECO:0000256" key="1">
    <source>
        <dbReference type="SAM" id="MobiDB-lite"/>
    </source>
</evidence>
<name>A0ABT3FHV4_9BACT</name>
<evidence type="ECO:0000256" key="2">
    <source>
        <dbReference type="SAM" id="SignalP"/>
    </source>
</evidence>